<dbReference type="InterPro" id="IPR015797">
    <property type="entry name" value="NUDIX_hydrolase-like_dom_sf"/>
</dbReference>
<dbReference type="SUPFAM" id="SSF55811">
    <property type="entry name" value="Nudix"/>
    <property type="match status" value="1"/>
</dbReference>
<dbReference type="Proteomes" id="UP000184526">
    <property type="component" value="Unassembled WGS sequence"/>
</dbReference>
<dbReference type="InterPro" id="IPR000086">
    <property type="entry name" value="NUDIX_hydrolase_dom"/>
</dbReference>
<dbReference type="Pfam" id="PF00293">
    <property type="entry name" value="NUDIX"/>
    <property type="match status" value="1"/>
</dbReference>
<reference evidence="5 6" key="1">
    <citation type="submission" date="2016-11" db="EMBL/GenBank/DDBJ databases">
        <authorList>
            <person name="Jaros S."/>
            <person name="Januszkiewicz K."/>
            <person name="Wedrychowicz H."/>
        </authorList>
    </citation>
    <scope>NUCLEOTIDE SEQUENCE [LARGE SCALE GENOMIC DNA]</scope>
    <source>
        <strain evidence="5 6">DSM 3089</strain>
    </source>
</reference>
<dbReference type="PANTHER" id="PTHR43736:SF1">
    <property type="entry name" value="DIHYDRONEOPTERIN TRIPHOSPHATE DIPHOSPHATASE"/>
    <property type="match status" value="1"/>
</dbReference>
<sequence>MKLPTHIVAAGGIVINDNKEILLVNNPRKGWEFPGGIVEAGETVPQGLIREIKEESGIDVEVINISGIYSNTKKKKGYNGVEEVPTIVTIDFICKYVSGQLATSDESIDSKWFSKEEALETINSKQKLRFQKALNYEKAFTCMGYEVNSSNEIEVHEEYLFSRKDSKETFY</sequence>
<proteinExistence type="inferred from homology"/>
<dbReference type="InterPro" id="IPR020084">
    <property type="entry name" value="NUDIX_hydrolase_CS"/>
</dbReference>
<dbReference type="InterPro" id="IPR020476">
    <property type="entry name" value="Nudix_hydrolase"/>
</dbReference>
<keyword evidence="6" id="KW-1185">Reference proteome</keyword>
<dbReference type="RefSeq" id="WP_072832032.1">
    <property type="nucleotide sequence ID" value="NZ_FQXP01000008.1"/>
</dbReference>
<name>A0A1M5XFE1_9CLOT</name>
<dbReference type="CDD" id="cd02883">
    <property type="entry name" value="NUDIX_Hydrolase"/>
    <property type="match status" value="1"/>
</dbReference>
<dbReference type="PROSITE" id="PS00893">
    <property type="entry name" value="NUDIX_BOX"/>
    <property type="match status" value="1"/>
</dbReference>
<evidence type="ECO:0000256" key="3">
    <source>
        <dbReference type="RuleBase" id="RU003476"/>
    </source>
</evidence>
<keyword evidence="2 3" id="KW-0378">Hydrolase</keyword>
<feature type="domain" description="Nudix hydrolase" evidence="4">
    <location>
        <begin position="5"/>
        <end position="136"/>
    </location>
</feature>
<dbReference type="PROSITE" id="PS51462">
    <property type="entry name" value="NUDIX"/>
    <property type="match status" value="1"/>
</dbReference>
<dbReference type="PRINTS" id="PR00502">
    <property type="entry name" value="NUDIXFAMILY"/>
</dbReference>
<dbReference type="EMBL" id="FQXP01000008">
    <property type="protein sequence ID" value="SHH97943.1"/>
    <property type="molecule type" value="Genomic_DNA"/>
</dbReference>
<dbReference type="PANTHER" id="PTHR43736">
    <property type="entry name" value="ADP-RIBOSE PYROPHOSPHATASE"/>
    <property type="match status" value="1"/>
</dbReference>
<evidence type="ECO:0000313" key="5">
    <source>
        <dbReference type="EMBL" id="SHH97943.1"/>
    </source>
</evidence>
<dbReference type="GO" id="GO:0016787">
    <property type="term" value="F:hydrolase activity"/>
    <property type="evidence" value="ECO:0007669"/>
    <property type="project" value="UniProtKB-KW"/>
</dbReference>
<organism evidence="5 6">
    <name type="scientific">Clostridium collagenovorans DSM 3089</name>
    <dbReference type="NCBI Taxonomy" id="1121306"/>
    <lineage>
        <taxon>Bacteria</taxon>
        <taxon>Bacillati</taxon>
        <taxon>Bacillota</taxon>
        <taxon>Clostridia</taxon>
        <taxon>Eubacteriales</taxon>
        <taxon>Clostridiaceae</taxon>
        <taxon>Clostridium</taxon>
    </lineage>
</organism>
<dbReference type="OrthoDB" id="9816289at2"/>
<protein>
    <submittedName>
        <fullName evidence="5">ADP-ribose pyrophosphatase YjhB, NUDIX family</fullName>
    </submittedName>
</protein>
<evidence type="ECO:0000259" key="4">
    <source>
        <dbReference type="PROSITE" id="PS51462"/>
    </source>
</evidence>
<evidence type="ECO:0000313" key="6">
    <source>
        <dbReference type="Proteomes" id="UP000184526"/>
    </source>
</evidence>
<dbReference type="Gene3D" id="3.90.79.10">
    <property type="entry name" value="Nucleoside Triphosphate Pyrophosphohydrolase"/>
    <property type="match status" value="1"/>
</dbReference>
<gene>
    <name evidence="5" type="ORF">SAMN02745196_02167</name>
</gene>
<accession>A0A1M5XFE1</accession>
<dbReference type="AlphaFoldDB" id="A0A1M5XFE1"/>
<evidence type="ECO:0000256" key="2">
    <source>
        <dbReference type="ARBA" id="ARBA00022801"/>
    </source>
</evidence>
<evidence type="ECO:0000256" key="1">
    <source>
        <dbReference type="ARBA" id="ARBA00005582"/>
    </source>
</evidence>
<comment type="similarity">
    <text evidence="1 3">Belongs to the Nudix hydrolase family.</text>
</comment>
<dbReference type="STRING" id="1121306.SAMN02745196_02167"/>